<evidence type="ECO:0000256" key="3">
    <source>
        <dbReference type="ARBA" id="ARBA00022801"/>
    </source>
</evidence>
<feature type="domain" description="G5" evidence="5">
    <location>
        <begin position="290"/>
        <end position="370"/>
    </location>
</feature>
<evidence type="ECO:0000256" key="4">
    <source>
        <dbReference type="SAM" id="MobiDB-lite"/>
    </source>
</evidence>
<keyword evidence="7" id="KW-1185">Reference proteome</keyword>
<dbReference type="PANTHER" id="PTHR39160:SF4">
    <property type="entry name" value="RESUSCITATION-PROMOTING FACTOR RPFB"/>
    <property type="match status" value="1"/>
</dbReference>
<comment type="similarity">
    <text evidence="1">Belongs to the transglycosylase family. Rpf subfamily.</text>
</comment>
<keyword evidence="3" id="KW-0378">Hydrolase</keyword>
<feature type="compositionally biased region" description="Low complexity" evidence="4">
    <location>
        <begin position="1"/>
        <end position="22"/>
    </location>
</feature>
<protein>
    <submittedName>
        <fullName evidence="6">DUF348 domain-containing protein</fullName>
    </submittedName>
</protein>
<evidence type="ECO:0000256" key="1">
    <source>
        <dbReference type="ARBA" id="ARBA00010830"/>
    </source>
</evidence>
<dbReference type="PROSITE" id="PS51109">
    <property type="entry name" value="G5"/>
    <property type="match status" value="1"/>
</dbReference>
<dbReference type="InterPro" id="IPR007137">
    <property type="entry name" value="DUF348"/>
</dbReference>
<dbReference type="Pfam" id="PF06737">
    <property type="entry name" value="Transglycosylas"/>
    <property type="match status" value="1"/>
</dbReference>
<dbReference type="PANTHER" id="PTHR39160">
    <property type="entry name" value="CELL WALL-BINDING PROTEIN YOCH"/>
    <property type="match status" value="1"/>
</dbReference>
<dbReference type="Gene3D" id="2.20.230.10">
    <property type="entry name" value="Resuscitation-promoting factor rpfb"/>
    <property type="match status" value="1"/>
</dbReference>
<evidence type="ECO:0000313" key="7">
    <source>
        <dbReference type="Proteomes" id="UP000326979"/>
    </source>
</evidence>
<sequence length="457" mass="49655">MEPVVVSASPPSQPSHLSQPSAPYEPSAPYGPSSQYETYGTHGPPYGIHEDTYRPAYETAPEPVPSRPGDRVPGAPGGRAQARRAGHRRRAAQRPAPFRRLVPQALVVAFLAGGTSAFVAKDKAIELTVDGKQRTLHTFADDVTELLADEGVLVGDRDQVAPAPGTALASGDRVAVRYGRPVDLTLDGQWREVWTTQRTVNGALEQLGVRAEGAYVSASRSRRIGREGLELAVRTERTVTIVADGRARTIRTNAATVREAVEEAGITLKGQDTTSVPEDGFPRDGQTIVVLRIAGSREVREEPIPFAVRRTDDPSLFRGTAVVERAGRPGVRRVTYSLRTVNGVRQKPRRLRTEVVREPRTQIVKVGTTPMPTSVRGADDLNWRALAACESGGRSTAVDPSGMYGGLYQFDARTWQSVGGRGRPQDASAAEQTYRAKLLYVRRGASPWPHCGSRLYR</sequence>
<dbReference type="SUPFAM" id="SSF53955">
    <property type="entry name" value="Lysozyme-like"/>
    <property type="match status" value="1"/>
</dbReference>
<dbReference type="InterPro" id="IPR010618">
    <property type="entry name" value="RPF"/>
</dbReference>
<dbReference type="SMART" id="SM01208">
    <property type="entry name" value="G5"/>
    <property type="match status" value="1"/>
</dbReference>
<accession>A0A5N8WDL0</accession>
<feature type="compositionally biased region" description="Basic residues" evidence="4">
    <location>
        <begin position="81"/>
        <end position="92"/>
    </location>
</feature>
<dbReference type="InterPro" id="IPR023346">
    <property type="entry name" value="Lysozyme-like_dom_sf"/>
</dbReference>
<evidence type="ECO:0000259" key="5">
    <source>
        <dbReference type="PROSITE" id="PS51109"/>
    </source>
</evidence>
<dbReference type="Pfam" id="PF07501">
    <property type="entry name" value="G5"/>
    <property type="match status" value="1"/>
</dbReference>
<dbReference type="Pfam" id="PF03990">
    <property type="entry name" value="DUF348"/>
    <property type="match status" value="3"/>
</dbReference>
<reference evidence="6 7" key="1">
    <citation type="submission" date="2019-07" db="EMBL/GenBank/DDBJ databases">
        <title>New species of Amycolatopsis and Streptomyces.</title>
        <authorList>
            <person name="Duangmal K."/>
            <person name="Teo W.F.A."/>
            <person name="Lipun K."/>
        </authorList>
    </citation>
    <scope>NUCLEOTIDE SEQUENCE [LARGE SCALE GENOMIC DNA]</scope>
    <source>
        <strain evidence="6 7">TISTR 2346</strain>
    </source>
</reference>
<proteinExistence type="inferred from homology"/>
<dbReference type="GO" id="GO:0016787">
    <property type="term" value="F:hydrolase activity"/>
    <property type="evidence" value="ECO:0007669"/>
    <property type="project" value="UniProtKB-KW"/>
</dbReference>
<feature type="compositionally biased region" description="Low complexity" evidence="4">
    <location>
        <begin position="71"/>
        <end position="80"/>
    </location>
</feature>
<name>A0A5N8WDL0_9ACTN</name>
<dbReference type="Proteomes" id="UP000326979">
    <property type="component" value="Unassembled WGS sequence"/>
</dbReference>
<dbReference type="CDD" id="cd13925">
    <property type="entry name" value="RPF"/>
    <property type="match status" value="1"/>
</dbReference>
<evidence type="ECO:0000256" key="2">
    <source>
        <dbReference type="ARBA" id="ARBA00022729"/>
    </source>
</evidence>
<dbReference type="AlphaFoldDB" id="A0A5N8WDL0"/>
<dbReference type="EMBL" id="VJZE01000331">
    <property type="protein sequence ID" value="MPY44518.1"/>
    <property type="molecule type" value="Genomic_DNA"/>
</dbReference>
<dbReference type="InterPro" id="IPR011098">
    <property type="entry name" value="G5_dom"/>
</dbReference>
<comment type="caution">
    <text evidence="6">The sequence shown here is derived from an EMBL/GenBank/DDBJ whole genome shotgun (WGS) entry which is preliminary data.</text>
</comment>
<gene>
    <name evidence="6" type="ORF">FNH04_32815</name>
</gene>
<keyword evidence="2" id="KW-0732">Signal</keyword>
<dbReference type="OrthoDB" id="1404170at2"/>
<organism evidence="6 7">
    <name type="scientific">Streptomyces phyllanthi</name>
    <dbReference type="NCBI Taxonomy" id="1803180"/>
    <lineage>
        <taxon>Bacteria</taxon>
        <taxon>Bacillati</taxon>
        <taxon>Actinomycetota</taxon>
        <taxon>Actinomycetes</taxon>
        <taxon>Kitasatosporales</taxon>
        <taxon>Streptomycetaceae</taxon>
        <taxon>Streptomyces</taxon>
    </lineage>
</organism>
<dbReference type="Gene3D" id="1.10.530.10">
    <property type="match status" value="1"/>
</dbReference>
<feature type="region of interest" description="Disordered" evidence="4">
    <location>
        <begin position="1"/>
        <end position="94"/>
    </location>
</feature>
<evidence type="ECO:0000313" key="6">
    <source>
        <dbReference type="EMBL" id="MPY44518.1"/>
    </source>
</evidence>
<dbReference type="InterPro" id="IPR051933">
    <property type="entry name" value="Resuscitation_pf_RpfB"/>
</dbReference>